<dbReference type="InterPro" id="IPR000821">
    <property type="entry name" value="Ala_racemase"/>
</dbReference>
<dbReference type="PANTHER" id="PTHR30511">
    <property type="entry name" value="ALANINE RACEMASE"/>
    <property type="match status" value="1"/>
</dbReference>
<dbReference type="RefSeq" id="WP_174605614.1">
    <property type="nucleotide sequence ID" value="NZ_CP054490.1"/>
</dbReference>
<evidence type="ECO:0000313" key="13">
    <source>
        <dbReference type="Proteomes" id="UP000509429"/>
    </source>
</evidence>
<dbReference type="HAMAP" id="MF_01201">
    <property type="entry name" value="Ala_racemase"/>
    <property type="match status" value="1"/>
</dbReference>
<dbReference type="EMBL" id="CP054490">
    <property type="protein sequence ID" value="QKQ24176.1"/>
    <property type="molecule type" value="Genomic_DNA"/>
</dbReference>
<sequence length="349" mass="38249">MHAIASISQSALKHNLSVVKKNAPNARIVSMVKANAYGHHIDLIDPIINHSDLLGVSEILEVEKLRKTTNQPILLLSGVIKDQELQQAIKLNCQIVIHHKTQLSIINNTKQSIDIWIKINTGMNRLGLSTNEYKYCIKLLENNPLINIQCVMSHFACADEINHPMNQSQLFEFKKSTHATVKRSIANSAAILSNSASHFDYVRPGIMLYGVSPFDIINHNLKPVMQLSAPIISIKIIKTGDSVGYSATWTANKPTTVATIGIGYGDGYPRHAKNGTPVLINNTLCPLIGRVSMDLICVDISNINASVGDNAILWGNQQLRIETIAKCSATIAYELLAGVSSRVTFINAI</sequence>
<gene>
    <name evidence="12" type="primary">alr</name>
    <name evidence="12" type="ORF">HUE58_03275</name>
</gene>
<name>A0A6N0HPD9_9GAMM</name>
<dbReference type="FunFam" id="3.20.20.10:FF:000002">
    <property type="entry name" value="Alanine racemase"/>
    <property type="match status" value="1"/>
</dbReference>
<feature type="binding site" evidence="8 10">
    <location>
        <position position="293"/>
    </location>
    <ligand>
        <name>substrate</name>
    </ligand>
</feature>
<dbReference type="Gene3D" id="3.20.20.10">
    <property type="entry name" value="Alanine racemase"/>
    <property type="match status" value="1"/>
</dbReference>
<evidence type="ECO:0000256" key="4">
    <source>
        <dbReference type="ARBA" id="ARBA00013089"/>
    </source>
</evidence>
<dbReference type="PRINTS" id="PR00992">
    <property type="entry name" value="ALARACEMASE"/>
</dbReference>
<dbReference type="GO" id="GO:0008784">
    <property type="term" value="F:alanine racemase activity"/>
    <property type="evidence" value="ECO:0007669"/>
    <property type="project" value="UniProtKB-UniRule"/>
</dbReference>
<dbReference type="NCBIfam" id="TIGR00492">
    <property type="entry name" value="alr"/>
    <property type="match status" value="1"/>
</dbReference>
<feature type="domain" description="Alanine racemase C-terminal" evidence="11">
    <location>
        <begin position="224"/>
        <end position="348"/>
    </location>
</feature>
<dbReference type="GO" id="GO:0005829">
    <property type="term" value="C:cytosol"/>
    <property type="evidence" value="ECO:0007669"/>
    <property type="project" value="TreeGrafter"/>
</dbReference>
<comment type="cofactor">
    <cofactor evidence="2 8 9">
        <name>pyridoxal 5'-phosphate</name>
        <dbReference type="ChEBI" id="CHEBI:597326"/>
    </cofactor>
</comment>
<evidence type="ECO:0000256" key="3">
    <source>
        <dbReference type="ARBA" id="ARBA00007880"/>
    </source>
</evidence>
<evidence type="ECO:0000256" key="1">
    <source>
        <dbReference type="ARBA" id="ARBA00000316"/>
    </source>
</evidence>
<comment type="catalytic activity">
    <reaction evidence="1 8">
        <text>L-alanine = D-alanine</text>
        <dbReference type="Rhea" id="RHEA:20249"/>
        <dbReference type="ChEBI" id="CHEBI:57416"/>
        <dbReference type="ChEBI" id="CHEBI:57972"/>
        <dbReference type="EC" id="5.1.1.1"/>
    </reaction>
</comment>
<evidence type="ECO:0000256" key="8">
    <source>
        <dbReference type="HAMAP-Rule" id="MF_01201"/>
    </source>
</evidence>
<dbReference type="SUPFAM" id="SSF51419">
    <property type="entry name" value="PLP-binding barrel"/>
    <property type="match status" value="1"/>
</dbReference>
<evidence type="ECO:0000256" key="9">
    <source>
        <dbReference type="PIRSR" id="PIRSR600821-50"/>
    </source>
</evidence>
<reference evidence="12 13" key="1">
    <citation type="submission" date="2020-05" db="EMBL/GenBank/DDBJ databases">
        <title>Horizontal transmission and recombination maintain forever young bacterial symbiont genomes.</title>
        <authorList>
            <person name="Russell S.L."/>
            <person name="Pepper-Tunick E."/>
            <person name="Svedberg J."/>
            <person name="Byrne A."/>
            <person name="Ruelas Castillo J."/>
            <person name="Vollmers C."/>
            <person name="Beinart R.A."/>
            <person name="Corbett-Detig R."/>
        </authorList>
    </citation>
    <scope>NUCLEOTIDE SEQUENCE [LARGE SCALE GENOMIC DNA]</scope>
    <source>
        <strain evidence="12">JDF_Ridge</strain>
    </source>
</reference>
<keyword evidence="5 8" id="KW-0663">Pyridoxal phosphate</keyword>
<organism evidence="12 13">
    <name type="scientific">Candidatus Ruthia endofausta</name>
    <dbReference type="NCBI Taxonomy" id="2738852"/>
    <lineage>
        <taxon>Bacteria</taxon>
        <taxon>Pseudomonadati</taxon>
        <taxon>Pseudomonadota</taxon>
        <taxon>Gammaproteobacteria</taxon>
        <taxon>Candidatus Pseudothioglobaceae</taxon>
        <taxon>Candidatus Ruthturnera</taxon>
    </lineage>
</organism>
<evidence type="ECO:0000256" key="10">
    <source>
        <dbReference type="PIRSR" id="PIRSR600821-52"/>
    </source>
</evidence>
<feature type="active site" description="Proton acceptor; specific for D-alanine" evidence="8">
    <location>
        <position position="33"/>
    </location>
</feature>
<dbReference type="InterPro" id="IPR001608">
    <property type="entry name" value="Ala_racemase_N"/>
</dbReference>
<dbReference type="UniPathway" id="UPA00042">
    <property type="reaction ID" value="UER00497"/>
</dbReference>
<dbReference type="InterPro" id="IPR029066">
    <property type="entry name" value="PLP-binding_barrel"/>
</dbReference>
<evidence type="ECO:0000259" key="11">
    <source>
        <dbReference type="SMART" id="SM01005"/>
    </source>
</evidence>
<protein>
    <recommendedName>
        <fullName evidence="4 8">Alanine racemase</fullName>
        <ecNumber evidence="4 8">5.1.1.1</ecNumber>
    </recommendedName>
</protein>
<keyword evidence="6 8" id="KW-0413">Isomerase</keyword>
<keyword evidence="13" id="KW-1185">Reference proteome</keyword>
<evidence type="ECO:0000256" key="2">
    <source>
        <dbReference type="ARBA" id="ARBA00001933"/>
    </source>
</evidence>
<dbReference type="AlphaFoldDB" id="A0A6N0HPD9"/>
<comment type="similarity">
    <text evidence="3 8">Belongs to the alanine racemase family.</text>
</comment>
<dbReference type="Pfam" id="PF00842">
    <property type="entry name" value="Ala_racemase_C"/>
    <property type="match status" value="1"/>
</dbReference>
<evidence type="ECO:0000313" key="12">
    <source>
        <dbReference type="EMBL" id="QKQ24176.1"/>
    </source>
</evidence>
<dbReference type="SUPFAM" id="SSF50621">
    <property type="entry name" value="Alanine racemase C-terminal domain-like"/>
    <property type="match status" value="1"/>
</dbReference>
<dbReference type="InterPro" id="IPR011079">
    <property type="entry name" value="Ala_racemase_C"/>
</dbReference>
<dbReference type="InterPro" id="IPR009006">
    <property type="entry name" value="Ala_racemase/Decarboxylase_C"/>
</dbReference>
<dbReference type="KEGG" id="reo:HUE58_03275"/>
<proteinExistence type="inferred from homology"/>
<dbReference type="Gene3D" id="2.40.37.10">
    <property type="entry name" value="Lyase, Ornithine Decarboxylase, Chain A, domain 1"/>
    <property type="match status" value="1"/>
</dbReference>
<feature type="active site" description="Proton acceptor; specific for L-alanine" evidence="8">
    <location>
        <position position="245"/>
    </location>
</feature>
<dbReference type="EC" id="5.1.1.1" evidence="4 8"/>
<evidence type="ECO:0000256" key="5">
    <source>
        <dbReference type="ARBA" id="ARBA00022898"/>
    </source>
</evidence>
<dbReference type="GO" id="GO:0030632">
    <property type="term" value="P:D-alanine biosynthetic process"/>
    <property type="evidence" value="ECO:0007669"/>
    <property type="project" value="UniProtKB-UniRule"/>
</dbReference>
<comment type="pathway">
    <text evidence="7 8">Amino-acid biosynthesis; D-alanine biosynthesis; D-alanine from L-alanine: step 1/1.</text>
</comment>
<feature type="modified residue" description="N6-(pyridoxal phosphate)lysine" evidence="8 9">
    <location>
        <position position="33"/>
    </location>
</feature>
<evidence type="ECO:0000256" key="7">
    <source>
        <dbReference type="ARBA" id="ARBA00037912"/>
    </source>
</evidence>
<evidence type="ECO:0000256" key="6">
    <source>
        <dbReference type="ARBA" id="ARBA00023235"/>
    </source>
</evidence>
<dbReference type="SMART" id="SM01005">
    <property type="entry name" value="Ala_racemase_C"/>
    <property type="match status" value="1"/>
</dbReference>
<dbReference type="Proteomes" id="UP000509429">
    <property type="component" value="Chromosome"/>
</dbReference>
<accession>A0A6N0HPD9</accession>
<dbReference type="PANTHER" id="PTHR30511:SF4">
    <property type="entry name" value="ALANINE RACEMASE, BIOSYNTHETIC"/>
    <property type="match status" value="1"/>
</dbReference>
<feature type="binding site" evidence="8 10">
    <location>
        <position position="125"/>
    </location>
    <ligand>
        <name>substrate</name>
    </ligand>
</feature>
<dbReference type="CDD" id="cd06827">
    <property type="entry name" value="PLPDE_III_AR_proteobact"/>
    <property type="match status" value="1"/>
</dbReference>
<comment type="function">
    <text evidence="8">Catalyzes the interconversion of L-alanine and D-alanine. May also act on other amino acids.</text>
</comment>
<dbReference type="Pfam" id="PF01168">
    <property type="entry name" value="Ala_racemase_N"/>
    <property type="match status" value="1"/>
</dbReference>
<dbReference type="GO" id="GO:0030170">
    <property type="term" value="F:pyridoxal phosphate binding"/>
    <property type="evidence" value="ECO:0007669"/>
    <property type="project" value="UniProtKB-UniRule"/>
</dbReference>